<comment type="cofactor">
    <cofactor evidence="1">
        <name>[4Fe-4S] cluster</name>
        <dbReference type="ChEBI" id="CHEBI:49883"/>
    </cofactor>
</comment>
<dbReference type="PANTHER" id="PTHR43105">
    <property type="entry name" value="RESPIRATORY NITRATE REDUCTASE"/>
    <property type="match status" value="1"/>
</dbReference>
<dbReference type="InterPro" id="IPR001041">
    <property type="entry name" value="2Fe-2S_ferredoxin-type"/>
</dbReference>
<accession>A0A7S8IGK8</accession>
<keyword evidence="10" id="KW-0520">NAD</keyword>
<evidence type="ECO:0000256" key="6">
    <source>
        <dbReference type="ARBA" id="ARBA00022723"/>
    </source>
</evidence>
<evidence type="ECO:0000256" key="1">
    <source>
        <dbReference type="ARBA" id="ARBA00001966"/>
    </source>
</evidence>
<dbReference type="Gene3D" id="2.40.40.20">
    <property type="match status" value="1"/>
</dbReference>
<dbReference type="FunFam" id="3.30.70.20:FF:000002">
    <property type="entry name" value="NADH-ubiquinone oxidoreductase 75 kDa subunit"/>
    <property type="match status" value="1"/>
</dbReference>
<dbReference type="PROSITE" id="PS51669">
    <property type="entry name" value="4FE4S_MOW_BIS_MGD"/>
    <property type="match status" value="1"/>
</dbReference>
<evidence type="ECO:0000256" key="4">
    <source>
        <dbReference type="ARBA" id="ARBA00022485"/>
    </source>
</evidence>
<dbReference type="GO" id="GO:0046872">
    <property type="term" value="F:metal ion binding"/>
    <property type="evidence" value="ECO:0007669"/>
    <property type="project" value="UniProtKB-KW"/>
</dbReference>
<dbReference type="Pfam" id="PF01568">
    <property type="entry name" value="Molydop_binding"/>
    <property type="match status" value="1"/>
</dbReference>
<dbReference type="PROSITE" id="PS00642">
    <property type="entry name" value="COMPLEX1_75K_2"/>
    <property type="match status" value="1"/>
</dbReference>
<dbReference type="GO" id="GO:0051537">
    <property type="term" value="F:2 iron, 2 sulfur cluster binding"/>
    <property type="evidence" value="ECO:0007669"/>
    <property type="project" value="UniProtKB-KW"/>
</dbReference>
<dbReference type="CDD" id="cd00207">
    <property type="entry name" value="fer2"/>
    <property type="match status" value="1"/>
</dbReference>
<dbReference type="Gene3D" id="3.40.50.740">
    <property type="match status" value="1"/>
</dbReference>
<reference evidence="15 16" key="1">
    <citation type="submission" date="2020-02" db="EMBL/GenBank/DDBJ databases">
        <authorList>
            <person name="Zheng R.K."/>
            <person name="Sun C.M."/>
        </authorList>
    </citation>
    <scope>NUCLEOTIDE SEQUENCE [LARGE SCALE GENOMIC DNA]</scope>
    <source>
        <strain evidence="16">rifampicinis</strain>
    </source>
</reference>
<dbReference type="GO" id="GO:0016020">
    <property type="term" value="C:membrane"/>
    <property type="evidence" value="ECO:0007669"/>
    <property type="project" value="UniProtKB-SubCell"/>
</dbReference>
<evidence type="ECO:0000259" key="13">
    <source>
        <dbReference type="PROSITE" id="PS51669"/>
    </source>
</evidence>
<dbReference type="Pfam" id="PF13510">
    <property type="entry name" value="Fer2_4"/>
    <property type="match status" value="1"/>
</dbReference>
<dbReference type="SUPFAM" id="SSF50692">
    <property type="entry name" value="ADC-like"/>
    <property type="match status" value="1"/>
</dbReference>
<gene>
    <name evidence="15" type="ORF">G4Y79_10415</name>
</gene>
<evidence type="ECO:0000256" key="11">
    <source>
        <dbReference type="ARBA" id="ARBA00023136"/>
    </source>
</evidence>
<evidence type="ECO:0000256" key="12">
    <source>
        <dbReference type="ARBA" id="ARBA00034078"/>
    </source>
</evidence>
<evidence type="ECO:0000256" key="2">
    <source>
        <dbReference type="ARBA" id="ARBA00004370"/>
    </source>
</evidence>
<dbReference type="KEGG" id="pmet:G4Y79_10415"/>
<dbReference type="PROSITE" id="PS51839">
    <property type="entry name" value="4FE4S_HC3"/>
    <property type="match status" value="1"/>
</dbReference>
<evidence type="ECO:0000313" key="15">
    <source>
        <dbReference type="EMBL" id="QPC84764.1"/>
    </source>
</evidence>
<evidence type="ECO:0000256" key="9">
    <source>
        <dbReference type="ARBA" id="ARBA00023014"/>
    </source>
</evidence>
<dbReference type="InterPro" id="IPR009010">
    <property type="entry name" value="Asp_de-COase-like_dom_sf"/>
</dbReference>
<dbReference type="RefSeq" id="WP_195172827.1">
    <property type="nucleotide sequence ID" value="NZ_CP062983.1"/>
</dbReference>
<dbReference type="SUPFAM" id="SSF54862">
    <property type="entry name" value="4Fe-4S ferredoxins"/>
    <property type="match status" value="1"/>
</dbReference>
<dbReference type="InterPro" id="IPR006656">
    <property type="entry name" value="Mopterin_OxRdtase"/>
</dbReference>
<dbReference type="Pfam" id="PF00384">
    <property type="entry name" value="Molybdopterin"/>
    <property type="match status" value="1"/>
</dbReference>
<dbReference type="EMBL" id="CP062983">
    <property type="protein sequence ID" value="QPC84764.1"/>
    <property type="molecule type" value="Genomic_DNA"/>
</dbReference>
<feature type="domain" description="4Fe-4S Mo/W bis-MGD-type" evidence="13">
    <location>
        <begin position="250"/>
        <end position="313"/>
    </location>
</feature>
<dbReference type="CDD" id="cd02768">
    <property type="entry name" value="MopB_NADH-Q-OR-NuoG2"/>
    <property type="match status" value="1"/>
</dbReference>
<keyword evidence="5" id="KW-0001">2Fe-2S</keyword>
<feature type="domain" description="4Fe-4S His(Cys)3-ligated-type" evidence="14">
    <location>
        <begin position="111"/>
        <end position="150"/>
    </location>
</feature>
<dbReference type="InterPro" id="IPR054351">
    <property type="entry name" value="NADH_UbQ_OxRdtase_ferredoxin"/>
</dbReference>
<protein>
    <submittedName>
        <fullName evidence="15">Molybdopterin-dependent oxidoreductase</fullName>
    </submittedName>
</protein>
<evidence type="ECO:0000259" key="14">
    <source>
        <dbReference type="PROSITE" id="PS51839"/>
    </source>
</evidence>
<keyword evidence="9" id="KW-0411">Iron-sulfur</keyword>
<evidence type="ECO:0000256" key="5">
    <source>
        <dbReference type="ARBA" id="ARBA00022714"/>
    </source>
</evidence>
<dbReference type="Gene3D" id="3.10.20.740">
    <property type="match status" value="1"/>
</dbReference>
<evidence type="ECO:0000256" key="8">
    <source>
        <dbReference type="ARBA" id="ARBA00023004"/>
    </source>
</evidence>
<evidence type="ECO:0000313" key="16">
    <source>
        <dbReference type="Proteomes" id="UP000594468"/>
    </source>
</evidence>
<dbReference type="InterPro" id="IPR000283">
    <property type="entry name" value="NADH_UbQ_OxRdtase_75kDa_su_CS"/>
</dbReference>
<dbReference type="PROSITE" id="PS00641">
    <property type="entry name" value="COMPLEX1_75K_1"/>
    <property type="match status" value="1"/>
</dbReference>
<evidence type="ECO:0000256" key="7">
    <source>
        <dbReference type="ARBA" id="ARBA00022967"/>
    </source>
</evidence>
<dbReference type="SUPFAM" id="SSF54292">
    <property type="entry name" value="2Fe-2S ferredoxin-like"/>
    <property type="match status" value="1"/>
</dbReference>
<name>A0A7S8IGK8_9CHLR</name>
<dbReference type="GO" id="GO:0003954">
    <property type="term" value="F:NADH dehydrogenase activity"/>
    <property type="evidence" value="ECO:0007669"/>
    <property type="project" value="TreeGrafter"/>
</dbReference>
<dbReference type="GO" id="GO:0051539">
    <property type="term" value="F:4 iron, 4 sulfur cluster binding"/>
    <property type="evidence" value="ECO:0007669"/>
    <property type="project" value="UniProtKB-KW"/>
</dbReference>
<dbReference type="FunFam" id="3.10.20.740:FF:000004">
    <property type="entry name" value="NADH-quinone oxidoreductase"/>
    <property type="match status" value="1"/>
</dbReference>
<comment type="cofactor">
    <cofactor evidence="12">
        <name>[2Fe-2S] cluster</name>
        <dbReference type="ChEBI" id="CHEBI:190135"/>
    </cofactor>
</comment>
<dbReference type="Gene3D" id="3.30.70.20">
    <property type="match status" value="1"/>
</dbReference>
<dbReference type="PROSITE" id="PS00643">
    <property type="entry name" value="COMPLEX1_75K_3"/>
    <property type="match status" value="1"/>
</dbReference>
<dbReference type="SUPFAM" id="SSF53706">
    <property type="entry name" value="Formate dehydrogenase/DMSO reductase, domains 1-3"/>
    <property type="match status" value="1"/>
</dbReference>
<evidence type="ECO:0000256" key="10">
    <source>
        <dbReference type="ARBA" id="ARBA00023027"/>
    </source>
</evidence>
<dbReference type="InterPro" id="IPR006657">
    <property type="entry name" value="MoPterin_dinucl-bd_dom"/>
</dbReference>
<dbReference type="Pfam" id="PF22151">
    <property type="entry name" value="Fer4_NDSU1"/>
    <property type="match status" value="1"/>
</dbReference>
<dbReference type="Pfam" id="PF10588">
    <property type="entry name" value="NADH-G_4Fe-4S_3"/>
    <property type="match status" value="1"/>
</dbReference>
<keyword evidence="7" id="KW-1278">Translocase</keyword>
<comment type="similarity">
    <text evidence="3">Belongs to the complex I 75 kDa subunit family.</text>
</comment>
<dbReference type="GO" id="GO:0008137">
    <property type="term" value="F:NADH dehydrogenase (ubiquinone) activity"/>
    <property type="evidence" value="ECO:0007669"/>
    <property type="project" value="InterPro"/>
</dbReference>
<keyword evidence="8" id="KW-0408">Iron</keyword>
<proteinExistence type="inferred from homology"/>
<dbReference type="SMART" id="SM00929">
    <property type="entry name" value="NADH-G_4Fe-4S_3"/>
    <property type="match status" value="1"/>
</dbReference>
<dbReference type="InterPro" id="IPR036010">
    <property type="entry name" value="2Fe-2S_ferredoxin-like_sf"/>
</dbReference>
<dbReference type="PANTHER" id="PTHR43105:SF12">
    <property type="entry name" value="NADH-QUINONE OXIDOREDUCTASE SUBUNIT G"/>
    <property type="match status" value="1"/>
</dbReference>
<comment type="subcellular location">
    <subcellularLocation>
        <location evidence="2">Membrane</location>
    </subcellularLocation>
</comment>
<dbReference type="Proteomes" id="UP000594468">
    <property type="component" value="Chromosome"/>
</dbReference>
<sequence length="849" mass="92559">MTTPISKDTKLVTIKIDDKEYQMPAGANLVDVAKWYADNDIPVFCYHPKMEPVGMCRMCVVELGSVMRDRETGEVVMDDNGEPQVRWFPKLQTACTQRVSDGMVVRTNSHTVRESREHVVEFLLTSHPLDCPICDKGGECPLQNLTMAHGPQASRMYYSDKMHLGKHLPLGDLIYLDQERCIQCARCIRFQDELVGDDVLAFHERGRRLQIITKSDPGFDTYFSGNTTDICPVGALTTADFRFGARPWELTEIPSISPWDAAGENISLSMRLDRDFGGRAMIKRVMPRQNEFVNEIFISDKTRFGHHFTRSADRVMEPMARQGDSLTTQNWPAAYREVADVLKAAGGDVAAIAGGAVSNEDLWELRQLVEGLGGSKLGAWPPTHGGADLVAQVGVGQDTNLGELGKGDAILVIATDLEEEVPMWRFRAKRAQDRGAYLVVANARGTRMEEFALQTERNDKPVAGASIRYAPGEAVQAMLDLKSNNSEIYDRLVNATNLVVIAGAEGLDLAGSKALMQACANFLIDTGHVGKANNGLLSPIPGPNGMGLHYLGFTPEATQDIIANPPKVLIVAQAEVAEDDPMAGEWLSKAGTVITLSLFPDRTTQYADYVLPIQSFAERDGTFVNGERRVQRFYTAQGPMGEAIPAWKIFTVLGEQLGQKRAKLSAAAVMLDLTQNVPQFADMRYKNLSKVVRQFPDVGGDDLYYGGTAYQNKGGIGLQIPTEADSGTVKAVKVTAPGVVSTSADELVIIPTTQLYDRSNLFMPSELVHARVPLPFIALSSVDADSLGIVEGDLVEVRFAGGSVRVRASIDSSTPQSVALLPRHLTDEPTPMVPGTATISKIAQPAMVS</sequence>
<evidence type="ECO:0000256" key="3">
    <source>
        <dbReference type="ARBA" id="ARBA00005404"/>
    </source>
</evidence>
<keyword evidence="11" id="KW-0472">Membrane</keyword>
<dbReference type="GO" id="GO:0043546">
    <property type="term" value="F:molybdopterin cofactor binding"/>
    <property type="evidence" value="ECO:0007669"/>
    <property type="project" value="InterPro"/>
</dbReference>
<dbReference type="AlphaFoldDB" id="A0A7S8IGK8"/>
<dbReference type="InterPro" id="IPR006963">
    <property type="entry name" value="Mopterin_OxRdtase_4Fe-4S_dom"/>
</dbReference>
<organism evidence="15 16">
    <name type="scientific">Phototrophicus methaneseepsis</name>
    <dbReference type="NCBI Taxonomy" id="2710758"/>
    <lineage>
        <taxon>Bacteria</taxon>
        <taxon>Bacillati</taxon>
        <taxon>Chloroflexota</taxon>
        <taxon>Candidatus Thermofontia</taxon>
        <taxon>Phototrophicales</taxon>
        <taxon>Phototrophicaceae</taxon>
        <taxon>Phototrophicus</taxon>
    </lineage>
</organism>
<keyword evidence="16" id="KW-1185">Reference proteome</keyword>
<keyword evidence="6" id="KW-0479">Metal-binding</keyword>
<dbReference type="Pfam" id="PF22117">
    <property type="entry name" value="Fer4_Nqo3"/>
    <property type="match status" value="1"/>
</dbReference>
<dbReference type="InterPro" id="IPR019574">
    <property type="entry name" value="NADH_UbQ_OxRdtase_Gsu_4Fe4S-bd"/>
</dbReference>
<keyword evidence="4" id="KW-0004">4Fe-4S</keyword>
<dbReference type="GO" id="GO:0042773">
    <property type="term" value="P:ATP synthesis coupled electron transport"/>
    <property type="evidence" value="ECO:0007669"/>
    <property type="project" value="InterPro"/>
</dbReference>
<dbReference type="InterPro" id="IPR050123">
    <property type="entry name" value="Prok_molybdopt-oxidoreductase"/>
</dbReference>